<reference evidence="1 2" key="2">
    <citation type="journal article" date="2011" name="ISME J.">
        <title>RNA-seq reveals cooperative metabolic interactions between two termite-gut spirochete species in co-culture.</title>
        <authorList>
            <person name="Rosenthal A.Z."/>
            <person name="Matson E.G."/>
            <person name="Eldar A."/>
            <person name="Leadbetter J.R."/>
        </authorList>
    </citation>
    <scope>NUCLEOTIDE SEQUENCE [LARGE SCALE GENOMIC DNA]</scope>
    <source>
        <strain evidence="2">ATCC BAA-888 / DSM 13862 / ZAS-9</strain>
    </source>
</reference>
<sequence>MPYLPSNALPLLALLWKAFCQIFMQKSIDPYPLYSVYFKMLRYRRG</sequence>
<evidence type="ECO:0000313" key="1">
    <source>
        <dbReference type="EMBL" id="AEF82434.1"/>
    </source>
</evidence>
<protein>
    <submittedName>
        <fullName evidence="1">Uncharacterized protein</fullName>
    </submittedName>
</protein>
<name>F5YE35_LEAAZ</name>
<organism evidence="1 2">
    <name type="scientific">Leadbettera azotonutricia (strain ATCC BAA-888 / DSM 13862 / ZAS-9)</name>
    <name type="common">Treponema azotonutricium</name>
    <dbReference type="NCBI Taxonomy" id="545695"/>
    <lineage>
        <taxon>Bacteria</taxon>
        <taxon>Pseudomonadati</taxon>
        <taxon>Spirochaetota</taxon>
        <taxon>Spirochaetia</taxon>
        <taxon>Spirochaetales</taxon>
        <taxon>Breznakiellaceae</taxon>
        <taxon>Leadbettera</taxon>
    </lineage>
</organism>
<evidence type="ECO:0000313" key="2">
    <source>
        <dbReference type="Proteomes" id="UP000009222"/>
    </source>
</evidence>
<dbReference type="InParanoid" id="F5YE35"/>
<gene>
    <name evidence="1" type="ordered locus">TREAZ_1518</name>
</gene>
<dbReference type="STRING" id="545695.TREAZ_1518"/>
<keyword evidence="2" id="KW-1185">Reference proteome</keyword>
<proteinExistence type="predicted"/>
<reference evidence="2" key="1">
    <citation type="submission" date="2009-12" db="EMBL/GenBank/DDBJ databases">
        <title>Complete sequence of Treponema azotonutricium strain ZAS-9.</title>
        <authorList>
            <person name="Tetu S.G."/>
            <person name="Matson E."/>
            <person name="Ren Q."/>
            <person name="Seshadri R."/>
            <person name="Elbourne L."/>
            <person name="Hassan K.A."/>
            <person name="Durkin A."/>
            <person name="Radune D."/>
            <person name="Mohamoud Y."/>
            <person name="Shay R."/>
            <person name="Jin S."/>
            <person name="Zhang X."/>
            <person name="Lucey K."/>
            <person name="Ballor N.R."/>
            <person name="Ottesen E."/>
            <person name="Rosenthal R."/>
            <person name="Allen A."/>
            <person name="Leadbetter J.R."/>
            <person name="Paulsen I.T."/>
        </authorList>
    </citation>
    <scope>NUCLEOTIDE SEQUENCE [LARGE SCALE GENOMIC DNA]</scope>
    <source>
        <strain evidence="2">ATCC BAA-888 / DSM 13862 / ZAS-9</strain>
    </source>
</reference>
<dbReference type="Proteomes" id="UP000009222">
    <property type="component" value="Chromosome"/>
</dbReference>
<dbReference type="HOGENOM" id="CLU_3190250_0_0_12"/>
<dbReference type="KEGG" id="taz:TREAZ_1518"/>
<accession>F5YE35</accession>
<dbReference type="EMBL" id="CP001841">
    <property type="protein sequence ID" value="AEF82434.1"/>
    <property type="molecule type" value="Genomic_DNA"/>
</dbReference>
<dbReference type="AlphaFoldDB" id="F5YE35"/>